<sequence>MENVLGFEHAISLQIVYSYLLLILLNTYSF</sequence>
<keyword evidence="1" id="KW-0472">Membrane</keyword>
<protein>
    <submittedName>
        <fullName evidence="2">Uncharacterized protein</fullName>
    </submittedName>
</protein>
<proteinExistence type="predicted"/>
<evidence type="ECO:0000256" key="1">
    <source>
        <dbReference type="SAM" id="Phobius"/>
    </source>
</evidence>
<dbReference type="EMBL" id="GBXM01023069">
    <property type="protein sequence ID" value="JAH85508.1"/>
    <property type="molecule type" value="Transcribed_RNA"/>
</dbReference>
<keyword evidence="1" id="KW-0812">Transmembrane</keyword>
<accession>A0A0E9W7Q0</accession>
<organism evidence="2">
    <name type="scientific">Anguilla anguilla</name>
    <name type="common">European freshwater eel</name>
    <name type="synonym">Muraena anguilla</name>
    <dbReference type="NCBI Taxonomy" id="7936"/>
    <lineage>
        <taxon>Eukaryota</taxon>
        <taxon>Metazoa</taxon>
        <taxon>Chordata</taxon>
        <taxon>Craniata</taxon>
        <taxon>Vertebrata</taxon>
        <taxon>Euteleostomi</taxon>
        <taxon>Actinopterygii</taxon>
        <taxon>Neopterygii</taxon>
        <taxon>Teleostei</taxon>
        <taxon>Anguilliformes</taxon>
        <taxon>Anguillidae</taxon>
        <taxon>Anguilla</taxon>
    </lineage>
</organism>
<name>A0A0E9W7Q0_ANGAN</name>
<keyword evidence="1" id="KW-1133">Transmembrane helix</keyword>
<reference evidence="2" key="2">
    <citation type="journal article" date="2015" name="Fish Shellfish Immunol.">
        <title>Early steps in the European eel (Anguilla anguilla)-Vibrio vulnificus interaction in the gills: Role of the RtxA13 toxin.</title>
        <authorList>
            <person name="Callol A."/>
            <person name="Pajuelo D."/>
            <person name="Ebbesson L."/>
            <person name="Teles M."/>
            <person name="MacKenzie S."/>
            <person name="Amaro C."/>
        </authorList>
    </citation>
    <scope>NUCLEOTIDE SEQUENCE</scope>
</reference>
<feature type="transmembrane region" description="Helical" evidence="1">
    <location>
        <begin position="6"/>
        <end position="25"/>
    </location>
</feature>
<dbReference type="AlphaFoldDB" id="A0A0E9W7Q0"/>
<reference evidence="2" key="1">
    <citation type="submission" date="2014-11" db="EMBL/GenBank/DDBJ databases">
        <authorList>
            <person name="Amaro Gonzalez C."/>
        </authorList>
    </citation>
    <scope>NUCLEOTIDE SEQUENCE</scope>
</reference>
<evidence type="ECO:0000313" key="2">
    <source>
        <dbReference type="EMBL" id="JAH85508.1"/>
    </source>
</evidence>